<keyword evidence="1" id="KW-1133">Transmembrane helix</keyword>
<dbReference type="Proteomes" id="UP000322667">
    <property type="component" value="Chromosome D07"/>
</dbReference>
<keyword evidence="1" id="KW-0812">Transmembrane</keyword>
<organism evidence="2 3">
    <name type="scientific">Gossypium tomentosum</name>
    <name type="common">Hawaiian cotton</name>
    <name type="synonym">Gossypium sandvicense</name>
    <dbReference type="NCBI Taxonomy" id="34277"/>
    <lineage>
        <taxon>Eukaryota</taxon>
        <taxon>Viridiplantae</taxon>
        <taxon>Streptophyta</taxon>
        <taxon>Embryophyta</taxon>
        <taxon>Tracheophyta</taxon>
        <taxon>Spermatophyta</taxon>
        <taxon>Magnoliopsida</taxon>
        <taxon>eudicotyledons</taxon>
        <taxon>Gunneridae</taxon>
        <taxon>Pentapetalae</taxon>
        <taxon>rosids</taxon>
        <taxon>malvids</taxon>
        <taxon>Malvales</taxon>
        <taxon>Malvaceae</taxon>
        <taxon>Malvoideae</taxon>
        <taxon>Gossypium</taxon>
    </lineage>
</organism>
<name>A0A5D2K1Z0_GOSTO</name>
<proteinExistence type="predicted"/>
<evidence type="ECO:0000256" key="1">
    <source>
        <dbReference type="SAM" id="Phobius"/>
    </source>
</evidence>
<gene>
    <name evidence="2" type="ORF">ES332_D07G031500v1</name>
</gene>
<evidence type="ECO:0000313" key="3">
    <source>
        <dbReference type="Proteomes" id="UP000322667"/>
    </source>
</evidence>
<feature type="transmembrane region" description="Helical" evidence="1">
    <location>
        <begin position="71"/>
        <end position="88"/>
    </location>
</feature>
<accession>A0A5D2K1Z0</accession>
<feature type="transmembrane region" description="Helical" evidence="1">
    <location>
        <begin position="167"/>
        <end position="185"/>
    </location>
</feature>
<dbReference type="AlphaFoldDB" id="A0A5D2K1Z0"/>
<sequence>MPEEARNRRCKLLLFSLLLVTSYCLKFMVTNLLQRKLFIFLRIEAKLFTVELGSPALVSLFPVLYLPSIPGLPLLLLFVFISLSFILPKTPLTCHFFSHISCKTHFYYELKSNISLKSLKSITILRSLWAKRRIQLEPNNLLHFWIHFIFQFHQLPNFISQRYVKRLSSLFCFVSWMSFFPPLFISTELASTPPISKSVTVTKKIPPIR</sequence>
<keyword evidence="3" id="KW-1185">Reference proteome</keyword>
<evidence type="ECO:0000313" key="2">
    <source>
        <dbReference type="EMBL" id="TYH61161.1"/>
    </source>
</evidence>
<protein>
    <submittedName>
        <fullName evidence="2">Uncharacterized protein</fullName>
    </submittedName>
</protein>
<dbReference type="EMBL" id="CM017629">
    <property type="protein sequence ID" value="TYH61161.1"/>
    <property type="molecule type" value="Genomic_DNA"/>
</dbReference>
<keyword evidence="1" id="KW-0472">Membrane</keyword>
<feature type="transmembrane region" description="Helical" evidence="1">
    <location>
        <begin position="12"/>
        <end position="33"/>
    </location>
</feature>
<reference evidence="2 3" key="1">
    <citation type="submission" date="2019-07" db="EMBL/GenBank/DDBJ databases">
        <title>WGS assembly of Gossypium tomentosum.</title>
        <authorList>
            <person name="Chen Z.J."/>
            <person name="Sreedasyam A."/>
            <person name="Ando A."/>
            <person name="Song Q."/>
            <person name="De L."/>
            <person name="Hulse-Kemp A."/>
            <person name="Ding M."/>
            <person name="Ye W."/>
            <person name="Kirkbride R."/>
            <person name="Jenkins J."/>
            <person name="Plott C."/>
            <person name="Lovell J."/>
            <person name="Lin Y.-M."/>
            <person name="Vaughn R."/>
            <person name="Liu B."/>
            <person name="Li W."/>
            <person name="Simpson S."/>
            <person name="Scheffler B."/>
            <person name="Saski C."/>
            <person name="Grover C."/>
            <person name="Hu G."/>
            <person name="Conover J."/>
            <person name="Carlson J."/>
            <person name="Shu S."/>
            <person name="Boston L."/>
            <person name="Williams M."/>
            <person name="Peterson D."/>
            <person name="Mcgee K."/>
            <person name="Jones D."/>
            <person name="Wendel J."/>
            <person name="Stelly D."/>
            <person name="Grimwood J."/>
            <person name="Schmutz J."/>
        </authorList>
    </citation>
    <scope>NUCLEOTIDE SEQUENCE [LARGE SCALE GENOMIC DNA]</scope>
    <source>
        <strain evidence="2">7179.01</strain>
    </source>
</reference>